<dbReference type="GO" id="GO:0003700">
    <property type="term" value="F:DNA-binding transcription factor activity"/>
    <property type="evidence" value="ECO:0007669"/>
    <property type="project" value="TreeGrafter"/>
</dbReference>
<dbReference type="PROSITE" id="PS50943">
    <property type="entry name" value="HTH_CROC1"/>
    <property type="match status" value="1"/>
</dbReference>
<sequence>MANDKRSSSTGAARPLRAGAGTRAAPTSRQAEPKAAVKVARKVAPKTAPRAAVKTATRAAGGAQGAASNGSDGLGTRLRHARLVQQMTLKALAEQAGCSESLLSKVEGGHATPSLATLHRLALALDTNVAALVSGPAASATPVQRASERPAVRFPAAQGARGRSAQRTIVLERLVVPGPGRLLQGDIHVLEPQARSDEQISHAGEELGYVLEGELELTLGDDTWRLQAGDSFYFPSTEPHSYRNPGDTVTRVLWINTPPTF</sequence>
<dbReference type="CDD" id="cd02209">
    <property type="entry name" value="cupin_XRE_C"/>
    <property type="match status" value="1"/>
</dbReference>
<dbReference type="GO" id="GO:0003677">
    <property type="term" value="F:DNA binding"/>
    <property type="evidence" value="ECO:0007669"/>
    <property type="project" value="UniProtKB-KW"/>
</dbReference>
<dbReference type="InterPro" id="IPR010982">
    <property type="entry name" value="Lambda_DNA-bd_dom_sf"/>
</dbReference>
<evidence type="ECO:0000256" key="1">
    <source>
        <dbReference type="ARBA" id="ARBA00023125"/>
    </source>
</evidence>
<dbReference type="AlphaFoldDB" id="A0A2U1A8J1"/>
<dbReference type="SMART" id="SM00530">
    <property type="entry name" value="HTH_XRE"/>
    <property type="match status" value="1"/>
</dbReference>
<dbReference type="Gene3D" id="2.60.120.10">
    <property type="entry name" value="Jelly Rolls"/>
    <property type="match status" value="1"/>
</dbReference>
<dbReference type="Gene3D" id="1.10.260.40">
    <property type="entry name" value="lambda repressor-like DNA-binding domains"/>
    <property type="match status" value="1"/>
</dbReference>
<dbReference type="Proteomes" id="UP000247772">
    <property type="component" value="Unassembled WGS sequence"/>
</dbReference>
<accession>A0A2U1A8J1</accession>
<reference evidence="4 5" key="1">
    <citation type="submission" date="2018-06" db="EMBL/GenBank/DDBJ databases">
        <title>Genomic Encyclopedia of Type Strains, Phase IV (KMG-V): Genome sequencing to study the core and pangenomes of soil and plant-associated prokaryotes.</title>
        <authorList>
            <person name="Whitman W."/>
        </authorList>
    </citation>
    <scope>NUCLEOTIDE SEQUENCE [LARGE SCALE GENOMIC DNA]</scope>
    <source>
        <strain evidence="4 5">SRCL-318</strain>
    </source>
</reference>
<dbReference type="InterPro" id="IPR013096">
    <property type="entry name" value="Cupin_2"/>
</dbReference>
<evidence type="ECO:0000313" key="4">
    <source>
        <dbReference type="EMBL" id="PYE22079.1"/>
    </source>
</evidence>
<organism evidence="4 5">
    <name type="scientific">Paraburkholderia silvatlantica</name>
    <dbReference type="NCBI Taxonomy" id="321895"/>
    <lineage>
        <taxon>Bacteria</taxon>
        <taxon>Pseudomonadati</taxon>
        <taxon>Pseudomonadota</taxon>
        <taxon>Betaproteobacteria</taxon>
        <taxon>Burkholderiales</taxon>
        <taxon>Burkholderiaceae</taxon>
        <taxon>Paraburkholderia</taxon>
    </lineage>
</organism>
<proteinExistence type="predicted"/>
<dbReference type="Pfam" id="PF13560">
    <property type="entry name" value="HTH_31"/>
    <property type="match status" value="1"/>
</dbReference>
<protein>
    <submittedName>
        <fullName evidence="4">XRE family transcriptional regulator</fullName>
    </submittedName>
</protein>
<dbReference type="GO" id="GO:0005829">
    <property type="term" value="C:cytosol"/>
    <property type="evidence" value="ECO:0007669"/>
    <property type="project" value="TreeGrafter"/>
</dbReference>
<dbReference type="InterPro" id="IPR001387">
    <property type="entry name" value="Cro/C1-type_HTH"/>
</dbReference>
<evidence type="ECO:0000259" key="3">
    <source>
        <dbReference type="PROSITE" id="PS50943"/>
    </source>
</evidence>
<dbReference type="PANTHER" id="PTHR46797">
    <property type="entry name" value="HTH-TYPE TRANSCRIPTIONAL REGULATOR"/>
    <property type="match status" value="1"/>
</dbReference>
<dbReference type="InterPro" id="IPR050807">
    <property type="entry name" value="TransReg_Diox_bact_type"/>
</dbReference>
<dbReference type="PANTHER" id="PTHR46797:SF2">
    <property type="entry name" value="TRANSCRIPTIONAL REGULATOR"/>
    <property type="match status" value="1"/>
</dbReference>
<dbReference type="InterPro" id="IPR014710">
    <property type="entry name" value="RmlC-like_jellyroll"/>
</dbReference>
<evidence type="ECO:0000256" key="2">
    <source>
        <dbReference type="SAM" id="MobiDB-lite"/>
    </source>
</evidence>
<gene>
    <name evidence="4" type="ORF">C7410_11112</name>
</gene>
<dbReference type="EMBL" id="QJSQ01000011">
    <property type="protein sequence ID" value="PYE22079.1"/>
    <property type="molecule type" value="Genomic_DNA"/>
</dbReference>
<dbReference type="CDD" id="cd00093">
    <property type="entry name" value="HTH_XRE"/>
    <property type="match status" value="1"/>
</dbReference>
<dbReference type="SUPFAM" id="SSF51182">
    <property type="entry name" value="RmlC-like cupins"/>
    <property type="match status" value="1"/>
</dbReference>
<evidence type="ECO:0000313" key="5">
    <source>
        <dbReference type="Proteomes" id="UP000247772"/>
    </source>
</evidence>
<dbReference type="SUPFAM" id="SSF47413">
    <property type="entry name" value="lambda repressor-like DNA-binding domains"/>
    <property type="match status" value="1"/>
</dbReference>
<dbReference type="Pfam" id="PF07883">
    <property type="entry name" value="Cupin_2"/>
    <property type="match status" value="1"/>
</dbReference>
<feature type="compositionally biased region" description="Low complexity" evidence="2">
    <location>
        <begin position="59"/>
        <end position="71"/>
    </location>
</feature>
<keyword evidence="1" id="KW-0238">DNA-binding</keyword>
<dbReference type="InterPro" id="IPR011051">
    <property type="entry name" value="RmlC_Cupin_sf"/>
</dbReference>
<feature type="region of interest" description="Disordered" evidence="2">
    <location>
        <begin position="1"/>
        <end position="73"/>
    </location>
</feature>
<comment type="caution">
    <text evidence="4">The sequence shown here is derived from an EMBL/GenBank/DDBJ whole genome shotgun (WGS) entry which is preliminary data.</text>
</comment>
<feature type="domain" description="HTH cro/C1-type" evidence="3">
    <location>
        <begin position="78"/>
        <end position="132"/>
    </location>
</feature>
<name>A0A2U1A8J1_9BURK</name>